<evidence type="ECO:0000256" key="1">
    <source>
        <dbReference type="SAM" id="Phobius"/>
    </source>
</evidence>
<keyword evidence="1" id="KW-0472">Membrane</keyword>
<feature type="transmembrane region" description="Helical" evidence="1">
    <location>
        <begin position="248"/>
        <end position="268"/>
    </location>
</feature>
<dbReference type="PANTHER" id="PTHR23028">
    <property type="entry name" value="ACETYLTRANSFERASE"/>
    <property type="match status" value="1"/>
</dbReference>
<dbReference type="AlphaFoldDB" id="A0A381LJK6"/>
<reference evidence="3" key="1">
    <citation type="submission" date="2018-07" db="EMBL/GenBank/DDBJ databases">
        <authorList>
            <person name="Quirk P.G."/>
            <person name="Krulwich T.A."/>
        </authorList>
    </citation>
    <scope>NUCLEOTIDE SEQUENCE</scope>
    <source>
        <strain evidence="3">96224</strain>
    </source>
</reference>
<dbReference type="OrthoDB" id="5405781at2759"/>
<feature type="transmembrane region" description="Helical" evidence="1">
    <location>
        <begin position="335"/>
        <end position="354"/>
    </location>
</feature>
<feature type="transmembrane region" description="Helical" evidence="1">
    <location>
        <begin position="209"/>
        <end position="228"/>
    </location>
</feature>
<feature type="domain" description="Acyltransferase 3" evidence="2">
    <location>
        <begin position="9"/>
        <end position="400"/>
    </location>
</feature>
<dbReference type="InterPro" id="IPR050879">
    <property type="entry name" value="Acyltransferase_3"/>
</dbReference>
<gene>
    <name evidence="3" type="ORF">BGT96224V2_LOCUS7040</name>
</gene>
<proteinExistence type="predicted"/>
<feature type="transmembrane region" description="Helical" evidence="1">
    <location>
        <begin position="54"/>
        <end position="76"/>
    </location>
</feature>
<protein>
    <submittedName>
        <fullName evidence="3">Bgt-4439</fullName>
    </submittedName>
</protein>
<keyword evidence="1" id="KW-1133">Transmembrane helix</keyword>
<sequence length="435" mass="49786">MASKTENVKWVDGLRGCASLLVVFTHIARAFDVDLFLPTSAEGVAPRILQYPFFRVFTQGRIGVSIFALVTGYVCALKPIRQIRSGCPESAFNSISRSAFRRIPRLVLPTTIATTLIWLLCQLGVFDVANHVQSVWLNHSSPNATPYVGPALRDLIYNLTTTWTKEFNVYDINQWTLFPLLKGSMLVYVMIVASAYCKTKYRMIVEFSLFLFCYIAKDATFGMLFFFGAFLSDLSQHPSHNHWLANHRLLSCVLSPLLIVFGMLLASYPEDKAEWAHWSEILRQMAAYIFPADNETPRYYSGLGLIFICMGIHMSNFVKDALSHRWLLWLGKNSFAVYLLHGTLLRTILVWMYFGVSIPADIIHEDGSSEPGHLPYPGRLRWYFWMPIWFFILYSIANLWTKYVDPWCAKATESLVRFVFQESADDSVEKGLIPR</sequence>
<feature type="transmembrane region" description="Helical" evidence="1">
    <location>
        <begin position="177"/>
        <end position="197"/>
    </location>
</feature>
<feature type="transmembrane region" description="Helical" evidence="1">
    <location>
        <begin position="382"/>
        <end position="400"/>
    </location>
</feature>
<dbReference type="GO" id="GO:0016747">
    <property type="term" value="F:acyltransferase activity, transferring groups other than amino-acyl groups"/>
    <property type="evidence" value="ECO:0007669"/>
    <property type="project" value="InterPro"/>
</dbReference>
<dbReference type="InterPro" id="IPR002656">
    <property type="entry name" value="Acyl_transf_3_dom"/>
</dbReference>
<keyword evidence="1" id="KW-0812">Transmembrane</keyword>
<evidence type="ECO:0000259" key="2">
    <source>
        <dbReference type="Pfam" id="PF01757"/>
    </source>
</evidence>
<dbReference type="PANTHER" id="PTHR23028:SF128">
    <property type="entry name" value="ACYLTRANSFERASE 3 DOMAIN-CONTAINING PROTEIN"/>
    <property type="match status" value="1"/>
</dbReference>
<name>A0A381LJK6_BLUGR</name>
<dbReference type="Pfam" id="PF01757">
    <property type="entry name" value="Acyl_transf_3"/>
    <property type="match status" value="1"/>
</dbReference>
<feature type="transmembrane region" description="Helical" evidence="1">
    <location>
        <begin position="106"/>
        <end position="126"/>
    </location>
</feature>
<evidence type="ECO:0000313" key="3">
    <source>
        <dbReference type="EMBL" id="SUZ13857.1"/>
    </source>
</evidence>
<organism evidence="3">
    <name type="scientific">Blumeria graminis f. sp. tritici 96224</name>
    <dbReference type="NCBI Taxonomy" id="1268274"/>
    <lineage>
        <taxon>Eukaryota</taxon>
        <taxon>Fungi</taxon>
        <taxon>Dikarya</taxon>
        <taxon>Ascomycota</taxon>
        <taxon>Pezizomycotina</taxon>
        <taxon>Leotiomycetes</taxon>
        <taxon>Erysiphales</taxon>
        <taxon>Erysiphaceae</taxon>
        <taxon>Blumeria</taxon>
    </lineage>
</organism>
<accession>A0A381LJK6</accession>
<dbReference type="EMBL" id="UIGY01000249">
    <property type="protein sequence ID" value="SUZ13857.1"/>
    <property type="molecule type" value="Genomic_DNA"/>
</dbReference>